<dbReference type="InterPro" id="IPR039421">
    <property type="entry name" value="Type_1_exporter"/>
</dbReference>
<dbReference type="Proteomes" id="UP001595896">
    <property type="component" value="Unassembled WGS sequence"/>
</dbReference>
<dbReference type="InterPro" id="IPR003439">
    <property type="entry name" value="ABC_transporter-like_ATP-bd"/>
</dbReference>
<feature type="domain" description="ABC transmembrane type-1" evidence="9">
    <location>
        <begin position="21"/>
        <end position="321"/>
    </location>
</feature>
<dbReference type="PROSITE" id="PS50929">
    <property type="entry name" value="ABC_TM1F"/>
    <property type="match status" value="1"/>
</dbReference>
<dbReference type="Pfam" id="PF00005">
    <property type="entry name" value="ABC_tran"/>
    <property type="match status" value="1"/>
</dbReference>
<feature type="transmembrane region" description="Helical" evidence="7">
    <location>
        <begin position="21"/>
        <end position="49"/>
    </location>
</feature>
<dbReference type="GO" id="GO:0005524">
    <property type="term" value="F:ATP binding"/>
    <property type="evidence" value="ECO:0007669"/>
    <property type="project" value="UniProtKB-KW"/>
</dbReference>
<evidence type="ECO:0000313" key="11">
    <source>
        <dbReference type="Proteomes" id="UP001595896"/>
    </source>
</evidence>
<dbReference type="SUPFAM" id="SSF52540">
    <property type="entry name" value="P-loop containing nucleoside triphosphate hydrolases"/>
    <property type="match status" value="1"/>
</dbReference>
<dbReference type="EMBL" id="JBHSGK010000003">
    <property type="protein sequence ID" value="MFC4735421.1"/>
    <property type="molecule type" value="Genomic_DNA"/>
</dbReference>
<evidence type="ECO:0000313" key="10">
    <source>
        <dbReference type="EMBL" id="MFC4735421.1"/>
    </source>
</evidence>
<dbReference type="Gene3D" id="3.40.50.300">
    <property type="entry name" value="P-loop containing nucleotide triphosphate hydrolases"/>
    <property type="match status" value="1"/>
</dbReference>
<dbReference type="SUPFAM" id="SSF90123">
    <property type="entry name" value="ABC transporter transmembrane region"/>
    <property type="match status" value="1"/>
</dbReference>
<accession>A0ABV9NT93</accession>
<protein>
    <submittedName>
        <fullName evidence="10">ABC transporter ATP-binding protein</fullName>
    </submittedName>
</protein>
<evidence type="ECO:0000256" key="7">
    <source>
        <dbReference type="SAM" id="Phobius"/>
    </source>
</evidence>
<feature type="domain" description="ABC transporter" evidence="8">
    <location>
        <begin position="359"/>
        <end position="583"/>
    </location>
</feature>
<evidence type="ECO:0000256" key="2">
    <source>
        <dbReference type="ARBA" id="ARBA00022692"/>
    </source>
</evidence>
<dbReference type="RefSeq" id="WP_377908044.1">
    <property type="nucleotide sequence ID" value="NZ_JBHSGK010000003.1"/>
</dbReference>
<feature type="transmembrane region" description="Helical" evidence="7">
    <location>
        <begin position="180"/>
        <end position="198"/>
    </location>
</feature>
<feature type="transmembrane region" description="Helical" evidence="7">
    <location>
        <begin position="266"/>
        <end position="288"/>
    </location>
</feature>
<keyword evidence="6 7" id="KW-0472">Membrane</keyword>
<evidence type="ECO:0000256" key="1">
    <source>
        <dbReference type="ARBA" id="ARBA00004651"/>
    </source>
</evidence>
<feature type="transmembrane region" description="Helical" evidence="7">
    <location>
        <begin position="294"/>
        <end position="316"/>
    </location>
</feature>
<evidence type="ECO:0000259" key="8">
    <source>
        <dbReference type="PROSITE" id="PS50893"/>
    </source>
</evidence>
<evidence type="ECO:0000259" key="9">
    <source>
        <dbReference type="PROSITE" id="PS50929"/>
    </source>
</evidence>
<comment type="subcellular location">
    <subcellularLocation>
        <location evidence="1">Cell membrane</location>
        <topology evidence="1">Multi-pass membrane protein</topology>
    </subcellularLocation>
</comment>
<reference evidence="11" key="1">
    <citation type="journal article" date="2019" name="Int. J. Syst. Evol. Microbiol.">
        <title>The Global Catalogue of Microorganisms (GCM) 10K type strain sequencing project: providing services to taxonomists for standard genome sequencing and annotation.</title>
        <authorList>
            <consortium name="The Broad Institute Genomics Platform"/>
            <consortium name="The Broad Institute Genome Sequencing Center for Infectious Disease"/>
            <person name="Wu L."/>
            <person name="Ma J."/>
        </authorList>
    </citation>
    <scope>NUCLEOTIDE SEQUENCE [LARGE SCALE GENOMIC DNA]</scope>
    <source>
        <strain evidence="11">JCM 12165</strain>
    </source>
</reference>
<feature type="transmembrane region" description="Helical" evidence="7">
    <location>
        <begin position="69"/>
        <end position="89"/>
    </location>
</feature>
<dbReference type="InterPro" id="IPR036640">
    <property type="entry name" value="ABC1_TM_sf"/>
</dbReference>
<name>A0ABV9NT93_9BACI</name>
<keyword evidence="4 10" id="KW-0067">ATP-binding</keyword>
<dbReference type="PANTHER" id="PTHR24221:SF654">
    <property type="entry name" value="ATP-BINDING CASSETTE SUB-FAMILY B MEMBER 6"/>
    <property type="match status" value="1"/>
</dbReference>
<dbReference type="InterPro" id="IPR011527">
    <property type="entry name" value="ABC1_TM_dom"/>
</dbReference>
<dbReference type="SMART" id="SM00382">
    <property type="entry name" value="AAA"/>
    <property type="match status" value="1"/>
</dbReference>
<dbReference type="CDD" id="cd03228">
    <property type="entry name" value="ABCC_MRP_Like"/>
    <property type="match status" value="1"/>
</dbReference>
<evidence type="ECO:0000256" key="3">
    <source>
        <dbReference type="ARBA" id="ARBA00022741"/>
    </source>
</evidence>
<proteinExistence type="predicted"/>
<dbReference type="PROSITE" id="PS00211">
    <property type="entry name" value="ABC_TRANSPORTER_1"/>
    <property type="match status" value="1"/>
</dbReference>
<dbReference type="InterPro" id="IPR027417">
    <property type="entry name" value="P-loop_NTPase"/>
</dbReference>
<keyword evidence="2 7" id="KW-0812">Transmembrane</keyword>
<comment type="caution">
    <text evidence="10">The sequence shown here is derived from an EMBL/GenBank/DDBJ whole genome shotgun (WGS) entry which is preliminary data.</text>
</comment>
<gene>
    <name evidence="10" type="ORF">ACFO4L_02375</name>
</gene>
<evidence type="ECO:0000256" key="4">
    <source>
        <dbReference type="ARBA" id="ARBA00022840"/>
    </source>
</evidence>
<keyword evidence="5 7" id="KW-1133">Transmembrane helix</keyword>
<evidence type="ECO:0000256" key="6">
    <source>
        <dbReference type="ARBA" id="ARBA00023136"/>
    </source>
</evidence>
<dbReference type="PROSITE" id="PS50893">
    <property type="entry name" value="ABC_TRANSPORTER_2"/>
    <property type="match status" value="1"/>
</dbReference>
<dbReference type="InterPro" id="IPR003593">
    <property type="entry name" value="AAA+_ATPase"/>
</dbReference>
<organism evidence="10 11">
    <name type="scientific">Bacillus daqingensis</name>
    <dbReference type="NCBI Taxonomy" id="872396"/>
    <lineage>
        <taxon>Bacteria</taxon>
        <taxon>Bacillati</taxon>
        <taxon>Bacillota</taxon>
        <taxon>Bacilli</taxon>
        <taxon>Bacillales</taxon>
        <taxon>Bacillaceae</taxon>
        <taxon>Bacillus</taxon>
    </lineage>
</organism>
<dbReference type="PANTHER" id="PTHR24221">
    <property type="entry name" value="ATP-BINDING CASSETTE SUB-FAMILY B"/>
    <property type="match status" value="1"/>
</dbReference>
<dbReference type="Gene3D" id="1.20.1560.10">
    <property type="entry name" value="ABC transporter type 1, transmembrane domain"/>
    <property type="match status" value="1"/>
</dbReference>
<dbReference type="InterPro" id="IPR017871">
    <property type="entry name" value="ABC_transporter-like_CS"/>
</dbReference>
<keyword evidence="3" id="KW-0547">Nucleotide-binding</keyword>
<sequence>MRDSFSKLAFILDQRAKKKMALLLLLMVGAAVLETVGVGLMLPFVTIITDPQIIESNSILNNLYETLGFTAHSQFIIAASIALVSVFMLKNLYLTGYNYVQFRIILNQQVNISQKLLRSYLEKPYQFHIDKNSSELLRNINSEVPKLFQGVVLASMQLITELMVIFFILCLLLYTSSAATITAGAVLGLSIFTFFKVFRNKIGSLGIENQHVFGNMIKAVNESLGAAKMIKLMGKETHFVNRFTGFSQRNAKNDTYLKMLENTPRFFIETLLVITIIITMLLLIAQGVSTSELIATMALFAMAAFRLMPSITRVMALTTQIRYNRPALNVVAHDLTMLHSDADFVAKKEIKPFSLTGAIDVQNITFSYPEQSTPALKNVSLTIPARSSIALIGHSGSGKSTLMDCLLGLLEPNSGKIMVDGNDINKNKQAWQTSIGYIPQTIYLMDDTITNNIALGETDSPEVKRKAMLALNKARLLDFVNALPNGMETNIGEGGAKLSGGQRQRLGIARALYHDPDIIFMDEATSALDNQTEAEIMQSINELKLEKTIIIIAHRLSTIEQCDEVYKLNNGVLESINNSAGTG</sequence>
<feature type="transmembrane region" description="Helical" evidence="7">
    <location>
        <begin position="147"/>
        <end position="174"/>
    </location>
</feature>
<evidence type="ECO:0000256" key="5">
    <source>
        <dbReference type="ARBA" id="ARBA00022989"/>
    </source>
</evidence>
<dbReference type="Pfam" id="PF00664">
    <property type="entry name" value="ABC_membrane"/>
    <property type="match status" value="1"/>
</dbReference>
<keyword evidence="11" id="KW-1185">Reference proteome</keyword>